<feature type="domain" description="Peptidase A2" evidence="2">
    <location>
        <begin position="73"/>
        <end position="152"/>
    </location>
</feature>
<keyword evidence="3" id="KW-0645">Protease</keyword>
<dbReference type="InterPro" id="IPR011969">
    <property type="entry name" value="Clan_AA_Asp_peptidase_C"/>
</dbReference>
<dbReference type="GO" id="GO:0008233">
    <property type="term" value="F:peptidase activity"/>
    <property type="evidence" value="ECO:0007669"/>
    <property type="project" value="UniProtKB-KW"/>
</dbReference>
<dbReference type="InterPro" id="IPR034122">
    <property type="entry name" value="Retropepsin-like_bacterial"/>
</dbReference>
<keyword evidence="4" id="KW-1185">Reference proteome</keyword>
<dbReference type="PROSITE" id="PS00141">
    <property type="entry name" value="ASP_PROTEASE"/>
    <property type="match status" value="1"/>
</dbReference>
<dbReference type="InterPro" id="IPR021109">
    <property type="entry name" value="Peptidase_aspartic_dom_sf"/>
</dbReference>
<dbReference type="Gene3D" id="2.40.70.10">
    <property type="entry name" value="Acid Proteases"/>
    <property type="match status" value="1"/>
</dbReference>
<dbReference type="NCBIfam" id="TIGR02281">
    <property type="entry name" value="clan_AA_DTGA"/>
    <property type="match status" value="1"/>
</dbReference>
<evidence type="ECO:0000313" key="3">
    <source>
        <dbReference type="EMBL" id="GAA3707745.1"/>
    </source>
</evidence>
<dbReference type="InterPro" id="IPR001995">
    <property type="entry name" value="Peptidase_A2_cat"/>
</dbReference>
<name>A0ABP7DPK0_9SPHN</name>
<evidence type="ECO:0000313" key="4">
    <source>
        <dbReference type="Proteomes" id="UP001500523"/>
    </source>
</evidence>
<dbReference type="GO" id="GO:0006508">
    <property type="term" value="P:proteolysis"/>
    <property type="evidence" value="ECO:0007669"/>
    <property type="project" value="UniProtKB-KW"/>
</dbReference>
<dbReference type="InterPro" id="IPR001969">
    <property type="entry name" value="Aspartic_peptidase_AS"/>
</dbReference>
<protein>
    <submittedName>
        <fullName evidence="3">TIGR02281 family clan AA aspartic protease</fullName>
    </submittedName>
</protein>
<reference evidence="4" key="1">
    <citation type="journal article" date="2019" name="Int. J. Syst. Evol. Microbiol.">
        <title>The Global Catalogue of Microorganisms (GCM) 10K type strain sequencing project: providing services to taxonomists for standard genome sequencing and annotation.</title>
        <authorList>
            <consortium name="The Broad Institute Genomics Platform"/>
            <consortium name="The Broad Institute Genome Sequencing Center for Infectious Disease"/>
            <person name="Wu L."/>
            <person name="Ma J."/>
        </authorList>
    </citation>
    <scope>NUCLEOTIDE SEQUENCE [LARGE SCALE GENOMIC DNA]</scope>
    <source>
        <strain evidence="4">JCM 17498</strain>
    </source>
</reference>
<dbReference type="Pfam" id="PF13975">
    <property type="entry name" value="gag-asp_proteas"/>
    <property type="match status" value="1"/>
</dbReference>
<proteinExistence type="predicted"/>
<organism evidence="3 4">
    <name type="scientific">Sphingomonas cynarae</name>
    <dbReference type="NCBI Taxonomy" id="930197"/>
    <lineage>
        <taxon>Bacteria</taxon>
        <taxon>Pseudomonadati</taxon>
        <taxon>Pseudomonadota</taxon>
        <taxon>Alphaproteobacteria</taxon>
        <taxon>Sphingomonadales</taxon>
        <taxon>Sphingomonadaceae</taxon>
        <taxon>Sphingomonas</taxon>
    </lineage>
</organism>
<dbReference type="Proteomes" id="UP001500523">
    <property type="component" value="Unassembled WGS sequence"/>
</dbReference>
<evidence type="ECO:0000256" key="1">
    <source>
        <dbReference type="ARBA" id="ARBA00022801"/>
    </source>
</evidence>
<dbReference type="EMBL" id="BAABBF010000003">
    <property type="protein sequence ID" value="GAA3707745.1"/>
    <property type="molecule type" value="Genomic_DNA"/>
</dbReference>
<keyword evidence="1" id="KW-0378">Hydrolase</keyword>
<comment type="caution">
    <text evidence="3">The sequence shown here is derived from an EMBL/GenBank/DDBJ whole genome shotgun (WGS) entry which is preliminary data.</text>
</comment>
<gene>
    <name evidence="3" type="ORF">GCM10022268_16400</name>
</gene>
<accession>A0ABP7DPK0</accession>
<dbReference type="SUPFAM" id="SSF50630">
    <property type="entry name" value="Acid proteases"/>
    <property type="match status" value="1"/>
</dbReference>
<dbReference type="RefSeq" id="WP_344692872.1">
    <property type="nucleotide sequence ID" value="NZ_BAABBF010000003.1"/>
</dbReference>
<sequence length="169" mass="16958">MAPSLSFKSFSLAVAALGFTGIMPPGGGARLTPTPAVPMPSADDAIDAIDPLTLKRSADGLFYVTAAVNGVPVRFVVDTGANVVVLTSADAAAAGVTGSAAGGRAMRTAGGTAAMRWATIERLTIGDRAIDDADAAIVGDGGLPHSLLGQSALSRLDSVTLRGNRLQLR</sequence>
<evidence type="ECO:0000259" key="2">
    <source>
        <dbReference type="PROSITE" id="PS50175"/>
    </source>
</evidence>
<dbReference type="CDD" id="cd05483">
    <property type="entry name" value="retropepsin_like_bacteria"/>
    <property type="match status" value="1"/>
</dbReference>
<dbReference type="PROSITE" id="PS50175">
    <property type="entry name" value="ASP_PROT_RETROV"/>
    <property type="match status" value="1"/>
</dbReference>